<keyword evidence="4" id="KW-0547">Nucleotide-binding</keyword>
<dbReference type="OrthoDB" id="158672at2759"/>
<dbReference type="AlphaFoldDB" id="A0A0D2X1R2"/>
<evidence type="ECO:0000256" key="1">
    <source>
        <dbReference type="ARBA" id="ARBA00004651"/>
    </source>
</evidence>
<feature type="transmembrane region" description="Helical" evidence="10">
    <location>
        <begin position="987"/>
        <end position="1009"/>
    </location>
</feature>
<feature type="transmembrane region" description="Helical" evidence="10">
    <location>
        <begin position="1126"/>
        <end position="1144"/>
    </location>
</feature>
<evidence type="ECO:0000256" key="7">
    <source>
        <dbReference type="ARBA" id="ARBA00022989"/>
    </source>
</evidence>
<dbReference type="SMART" id="SM00831">
    <property type="entry name" value="Cation_ATPase_N"/>
    <property type="match status" value="1"/>
</dbReference>
<dbReference type="PROSITE" id="PS00154">
    <property type="entry name" value="ATPASE_E1_E2"/>
    <property type="match status" value="1"/>
</dbReference>
<dbReference type="GO" id="GO:1902600">
    <property type="term" value="P:proton transmembrane transport"/>
    <property type="evidence" value="ECO:0007669"/>
    <property type="project" value="TreeGrafter"/>
</dbReference>
<dbReference type="InterPro" id="IPR018303">
    <property type="entry name" value="ATPase_P-typ_P_site"/>
</dbReference>
<comment type="subcellular location">
    <subcellularLocation>
        <location evidence="1">Cell membrane</location>
        <topology evidence="1">Multi-pass membrane protein</topology>
    </subcellularLocation>
</comment>
<feature type="transmembrane region" description="Helical" evidence="10">
    <location>
        <begin position="1165"/>
        <end position="1186"/>
    </location>
</feature>
<feature type="region of interest" description="Disordered" evidence="9">
    <location>
        <begin position="1"/>
        <end position="65"/>
    </location>
</feature>
<keyword evidence="3 10" id="KW-0812">Transmembrane</keyword>
<dbReference type="SUPFAM" id="SSF56784">
    <property type="entry name" value="HAD-like"/>
    <property type="match status" value="1"/>
</dbReference>
<keyword evidence="6" id="KW-1278">Translocase</keyword>
<dbReference type="PANTHER" id="PTHR43294">
    <property type="entry name" value="SODIUM/POTASSIUM-TRANSPORTING ATPASE SUBUNIT ALPHA"/>
    <property type="match status" value="1"/>
</dbReference>
<evidence type="ECO:0000256" key="4">
    <source>
        <dbReference type="ARBA" id="ARBA00022741"/>
    </source>
</evidence>
<reference evidence="13" key="1">
    <citation type="submission" date="2011-02" db="EMBL/GenBank/DDBJ databases">
        <title>The Genome Sequence of Capsaspora owczarzaki ATCC 30864.</title>
        <authorList>
            <person name="Russ C."/>
            <person name="Cuomo C."/>
            <person name="Burger G."/>
            <person name="Gray M.W."/>
            <person name="Holland P.W.H."/>
            <person name="King N."/>
            <person name="Lang F.B.F."/>
            <person name="Roger A.J."/>
            <person name="Ruiz-Trillo I."/>
            <person name="Young S.K."/>
            <person name="Zeng Q."/>
            <person name="Gargeya S."/>
            <person name="Alvarado L."/>
            <person name="Berlin A."/>
            <person name="Chapman S.B."/>
            <person name="Chen Z."/>
            <person name="Freedman E."/>
            <person name="Gellesch M."/>
            <person name="Goldberg J."/>
            <person name="Griggs A."/>
            <person name="Gujja S."/>
            <person name="Heilman E."/>
            <person name="Heiman D."/>
            <person name="Howarth C."/>
            <person name="Mehta T."/>
            <person name="Neiman D."/>
            <person name="Pearson M."/>
            <person name="Roberts A."/>
            <person name="Saif S."/>
            <person name="Shea T."/>
            <person name="Shenoy N."/>
            <person name="Sisk P."/>
            <person name="Stolte C."/>
            <person name="Sykes S."/>
            <person name="White J."/>
            <person name="Yandava C."/>
            <person name="Haas B."/>
            <person name="Nusbaum C."/>
            <person name="Birren B."/>
        </authorList>
    </citation>
    <scope>NUCLEOTIDE SEQUENCE</scope>
    <source>
        <strain evidence="13">ATCC 30864</strain>
    </source>
</reference>
<dbReference type="InterPro" id="IPR008250">
    <property type="entry name" value="ATPase_P-typ_transduc_dom_A_sf"/>
</dbReference>
<feature type="transmembrane region" description="Helical" evidence="10">
    <location>
        <begin position="199"/>
        <end position="219"/>
    </location>
</feature>
<keyword evidence="5" id="KW-0067">ATP-binding</keyword>
<feature type="compositionally biased region" description="Low complexity" evidence="9">
    <location>
        <begin position="24"/>
        <end position="36"/>
    </location>
</feature>
<keyword evidence="2" id="KW-1003">Cell membrane</keyword>
<dbReference type="SUPFAM" id="SSF81660">
    <property type="entry name" value="Metal cation-transporting ATPase, ATP-binding domain N"/>
    <property type="match status" value="1"/>
</dbReference>
<evidence type="ECO:0000256" key="8">
    <source>
        <dbReference type="ARBA" id="ARBA00023136"/>
    </source>
</evidence>
<dbReference type="SFLD" id="SFLDF00027">
    <property type="entry name" value="p-type_atpase"/>
    <property type="match status" value="1"/>
</dbReference>
<dbReference type="STRING" id="595528.A0A0D2X1R2"/>
<dbReference type="SUPFAM" id="SSF81653">
    <property type="entry name" value="Calcium ATPase, transduction domain A"/>
    <property type="match status" value="1"/>
</dbReference>
<dbReference type="PANTHER" id="PTHR43294:SF21">
    <property type="entry name" value="CATION TRANSPORTING ATPASE"/>
    <property type="match status" value="1"/>
</dbReference>
<dbReference type="Gene3D" id="3.40.1110.10">
    <property type="entry name" value="Calcium-transporting ATPase, cytoplasmic domain N"/>
    <property type="match status" value="1"/>
</dbReference>
<dbReference type="GO" id="GO:0005886">
    <property type="term" value="C:plasma membrane"/>
    <property type="evidence" value="ECO:0007669"/>
    <property type="project" value="UniProtKB-SubCell"/>
</dbReference>
<dbReference type="SUPFAM" id="SSF81665">
    <property type="entry name" value="Calcium ATPase, transmembrane domain M"/>
    <property type="match status" value="1"/>
</dbReference>
<evidence type="ECO:0000313" key="13">
    <source>
        <dbReference type="Proteomes" id="UP000008743"/>
    </source>
</evidence>
<gene>
    <name evidence="12" type="ORF">CAOG_002416</name>
</gene>
<organism evidence="12 13">
    <name type="scientific">Capsaspora owczarzaki (strain ATCC 30864)</name>
    <dbReference type="NCBI Taxonomy" id="595528"/>
    <lineage>
        <taxon>Eukaryota</taxon>
        <taxon>Filasterea</taxon>
        <taxon>Capsaspora</taxon>
    </lineage>
</organism>
<dbReference type="PRINTS" id="PR00119">
    <property type="entry name" value="CATATPASE"/>
</dbReference>
<dbReference type="SFLD" id="SFLDS00003">
    <property type="entry name" value="Haloacid_Dehalogenase"/>
    <property type="match status" value="1"/>
</dbReference>
<dbReference type="GO" id="GO:0006883">
    <property type="term" value="P:intracellular sodium ion homeostasis"/>
    <property type="evidence" value="ECO:0007669"/>
    <property type="project" value="TreeGrafter"/>
</dbReference>
<dbReference type="InterPro" id="IPR006068">
    <property type="entry name" value="ATPase_P-typ_cation-transptr_C"/>
</dbReference>
<dbReference type="Gene3D" id="3.40.50.1000">
    <property type="entry name" value="HAD superfamily/HAD-like"/>
    <property type="match status" value="2"/>
</dbReference>
<dbReference type="PhylomeDB" id="A0A0D2X1R2"/>
<evidence type="ECO:0000256" key="5">
    <source>
        <dbReference type="ARBA" id="ARBA00022840"/>
    </source>
</evidence>
<evidence type="ECO:0000256" key="9">
    <source>
        <dbReference type="SAM" id="MobiDB-lite"/>
    </source>
</evidence>
<dbReference type="OMA" id="ISWEWAL"/>
<keyword evidence="13" id="KW-1185">Reference proteome</keyword>
<dbReference type="GO" id="GO:0016887">
    <property type="term" value="F:ATP hydrolysis activity"/>
    <property type="evidence" value="ECO:0007669"/>
    <property type="project" value="InterPro"/>
</dbReference>
<dbReference type="InterPro" id="IPR050510">
    <property type="entry name" value="Cation_transp_ATPase_P-type"/>
</dbReference>
<dbReference type="GO" id="GO:1990573">
    <property type="term" value="P:potassium ion import across plasma membrane"/>
    <property type="evidence" value="ECO:0007669"/>
    <property type="project" value="TreeGrafter"/>
</dbReference>
<evidence type="ECO:0000259" key="11">
    <source>
        <dbReference type="SMART" id="SM00831"/>
    </source>
</evidence>
<dbReference type="InterPro" id="IPR004014">
    <property type="entry name" value="ATPase_P-typ_cation-transptr_N"/>
</dbReference>
<dbReference type="InterPro" id="IPR023298">
    <property type="entry name" value="ATPase_P-typ_TM_dom_sf"/>
</dbReference>
<name>A0A0D2X1R2_CAPO3</name>
<dbReference type="InterPro" id="IPR044492">
    <property type="entry name" value="P_typ_ATPase_HD_dom"/>
</dbReference>
<evidence type="ECO:0000256" key="3">
    <source>
        <dbReference type="ARBA" id="ARBA00022692"/>
    </source>
</evidence>
<dbReference type="InParanoid" id="A0A0D2X1R2"/>
<evidence type="ECO:0000256" key="2">
    <source>
        <dbReference type="ARBA" id="ARBA00022475"/>
    </source>
</evidence>
<dbReference type="SFLD" id="SFLDG00002">
    <property type="entry name" value="C1.7:_P-type_atpase_like"/>
    <property type="match status" value="1"/>
</dbReference>
<dbReference type="eggNOG" id="KOG0203">
    <property type="taxonomic scope" value="Eukaryota"/>
</dbReference>
<feature type="transmembrane region" description="Helical" evidence="10">
    <location>
        <begin position="231"/>
        <end position="250"/>
    </location>
</feature>
<dbReference type="EMBL" id="KE346362">
    <property type="protein sequence ID" value="KJE91254.1"/>
    <property type="molecule type" value="Genomic_DNA"/>
</dbReference>
<protein>
    <submittedName>
        <fullName evidence="12">Na-K ATPase alpha1B1 subunit</fullName>
    </submittedName>
</protein>
<dbReference type="GO" id="GO:0030007">
    <property type="term" value="P:intracellular potassium ion homeostasis"/>
    <property type="evidence" value="ECO:0007669"/>
    <property type="project" value="TreeGrafter"/>
</dbReference>
<evidence type="ECO:0000313" key="12">
    <source>
        <dbReference type="EMBL" id="KJE91254.1"/>
    </source>
</evidence>
<feature type="transmembrane region" description="Helical" evidence="10">
    <location>
        <begin position="1062"/>
        <end position="1086"/>
    </location>
</feature>
<dbReference type="InterPro" id="IPR059000">
    <property type="entry name" value="ATPase_P-type_domA"/>
</dbReference>
<feature type="transmembrane region" description="Helical" evidence="10">
    <location>
        <begin position="1015"/>
        <end position="1036"/>
    </location>
</feature>
<accession>A0A0D2X1R2</accession>
<dbReference type="Pfam" id="PF13246">
    <property type="entry name" value="Cation_ATPase"/>
    <property type="match status" value="2"/>
</dbReference>
<feature type="domain" description="Cation-transporting P-type ATPase N-terminal" evidence="11">
    <location>
        <begin position="147"/>
        <end position="220"/>
    </location>
</feature>
<dbReference type="InterPro" id="IPR036412">
    <property type="entry name" value="HAD-like_sf"/>
</dbReference>
<evidence type="ECO:0000256" key="10">
    <source>
        <dbReference type="SAM" id="Phobius"/>
    </source>
</evidence>
<feature type="transmembrane region" description="Helical" evidence="10">
    <location>
        <begin position="425"/>
        <end position="451"/>
    </location>
</feature>
<keyword evidence="8 10" id="KW-0472">Membrane</keyword>
<dbReference type="GO" id="GO:0005524">
    <property type="term" value="F:ATP binding"/>
    <property type="evidence" value="ECO:0007669"/>
    <property type="project" value="UniProtKB-KW"/>
</dbReference>
<evidence type="ECO:0000256" key="6">
    <source>
        <dbReference type="ARBA" id="ARBA00022967"/>
    </source>
</evidence>
<dbReference type="PRINTS" id="PR00121">
    <property type="entry name" value="NAKATPASE"/>
</dbReference>
<proteinExistence type="predicted"/>
<dbReference type="Gene3D" id="1.20.1110.10">
    <property type="entry name" value="Calcium-transporting ATPase, transmembrane domain"/>
    <property type="match status" value="2"/>
</dbReference>
<dbReference type="Pfam" id="PF00122">
    <property type="entry name" value="E1-E2_ATPase"/>
    <property type="match status" value="1"/>
</dbReference>
<dbReference type="Pfam" id="PF00689">
    <property type="entry name" value="Cation_ATPase_C"/>
    <property type="match status" value="1"/>
</dbReference>
<dbReference type="Gene3D" id="2.70.150.10">
    <property type="entry name" value="Calcium-transporting ATPase, cytoplasmic transduction domain A"/>
    <property type="match status" value="1"/>
</dbReference>
<dbReference type="Proteomes" id="UP000008743">
    <property type="component" value="Unassembled WGS sequence"/>
</dbReference>
<dbReference type="InterPro" id="IPR023299">
    <property type="entry name" value="ATPase_P-typ_cyto_dom_N"/>
</dbReference>
<sequence>MDPDDIPDTTPSAHDRALKPATPPAAAAAATAARLAGPSSPAPVARTEANPSGLDHGYDGDDDDDDFFSLSRTSSYAHAQTAAAADDDGAGVGVGLHHAPMLLPDPNVAVLFHTRSDRVTEVIEAERKFHNRIASADTLVRMDAATEIHVMDEHALLIQLNTSASSGLSPHVAEKLLYLHGTNALRVVKPPIWRKIAKFFFGGFGPLLWGFALLCFVAWRPVGDPPDPVNLGLGIVLCIIGILQGSFTAYQEHHSGQVMSALSSIAAAQATVIREGQTMTVPATTLVVGDIVTVAMGERIPADVRWLELHNLKITLANLTGESEPVAATTRSTHENFMQSLNMGFLGSGVVEGSGKGVVVATGNNTVMGKIALLSTRAAASSSIERDINYFVLMISAWAVGTSLFIALLWGTWLRDTYPGFMTVAGLLTTMVGVGVTFMPEGLPMAVCLALTTTAKRMHKNNILVRALAGVETLGSVDIICSDKTGTLTQNKMHVGRIVCADRVEKSRARVHRLQQSGNRGVLELLWSLTLCNNATESLTERDASGLSVIRGDASDTAVLRYCSEFCNVAAVRARSPRVAQIAFNSRNKWMLSIHEGPVDAIDQLARSDMANSAAWSATTSDASAAKATAATADSAINGPRRRRLLMKGAAELMLKRCTRLLSEDALAEGSASGPRWEHIVATVEQLANQGYRMIAICRTDLNMSAEISADPHPDSLPLDDLCFVGIVGLVDPPRSDVPLSIKRFHTAGVKVIMVTGDHPGTATAIARQIGIVRMDKVGTLADFDANWTVESTQALPFVDPDDAELVDDTANSHTDLFPDESAADTARNMEMNALSIRSTGSISDILRRNEDHHHRDHERQNHAAVDVSTLSGLGAIAVTGGEIPQMTAPQWDFVFAHRDIVFARTTPEQKLRIVKECQSRGHCVAVTGDGVNDSPALRQADIGVCMGSGSEVAKEASDIVLLDDRFSSILVAVEHGRLIFQNLKKVILYLMPAGQWAEVLPVLVNVLLGVPLALSSFLMIAICTATDMAPALSLVEEHAERDIMHQPPRNPKKQRFVDWRLILDAFLYKGMIIGFGAFVMFFWYMDKYGGFSAGDLLFAFNKWTDGYHGKTQDELNELVFTGQSIYFIAVVEIQFGHLFATRTRYLSFFQHNPFKAGPHRSFRLIRAMVISTILALLMVYLPFLQDYLNTRPPPTEFWFAPFGFSALLFGVDELRKRHVARNPKGLLAKVAW</sequence>
<dbReference type="RefSeq" id="XP_004349166.1">
    <property type="nucleotide sequence ID" value="XM_004349116.1"/>
</dbReference>
<feature type="transmembrane region" description="Helical" evidence="10">
    <location>
        <begin position="390"/>
        <end position="413"/>
    </location>
</feature>
<dbReference type="InterPro" id="IPR023214">
    <property type="entry name" value="HAD_sf"/>
</dbReference>
<dbReference type="GO" id="GO:0036376">
    <property type="term" value="P:sodium ion export across plasma membrane"/>
    <property type="evidence" value="ECO:0007669"/>
    <property type="project" value="TreeGrafter"/>
</dbReference>
<dbReference type="Pfam" id="PF00690">
    <property type="entry name" value="Cation_ATPase_N"/>
    <property type="match status" value="1"/>
</dbReference>
<keyword evidence="7 10" id="KW-1133">Transmembrane helix</keyword>
<feature type="transmembrane region" description="Helical" evidence="10">
    <location>
        <begin position="1198"/>
        <end position="1215"/>
    </location>
</feature>
<dbReference type="Pfam" id="PF08282">
    <property type="entry name" value="Hydrolase_3"/>
    <property type="match status" value="1"/>
</dbReference>
<dbReference type="InterPro" id="IPR001757">
    <property type="entry name" value="P_typ_ATPase"/>
</dbReference>
<dbReference type="GO" id="GO:0005391">
    <property type="term" value="F:P-type sodium:potassium-exchanging transporter activity"/>
    <property type="evidence" value="ECO:0007669"/>
    <property type="project" value="TreeGrafter"/>
</dbReference>
<dbReference type="NCBIfam" id="TIGR01494">
    <property type="entry name" value="ATPase_P-type"/>
    <property type="match status" value="2"/>
</dbReference>
<dbReference type="FunFam" id="1.20.1110.10:FF:000095">
    <property type="entry name" value="Sodium/potassium-transporting ATPase subunit alpha-1"/>
    <property type="match status" value="1"/>
</dbReference>